<organism evidence="2 3">
    <name type="scientific">Marivirga atlantica</name>
    <dbReference type="NCBI Taxonomy" id="1548457"/>
    <lineage>
        <taxon>Bacteria</taxon>
        <taxon>Pseudomonadati</taxon>
        <taxon>Bacteroidota</taxon>
        <taxon>Cytophagia</taxon>
        <taxon>Cytophagales</taxon>
        <taxon>Marivirgaceae</taxon>
        <taxon>Marivirga</taxon>
    </lineage>
</organism>
<keyword evidence="1" id="KW-0732">Signal</keyword>
<dbReference type="Proteomes" id="UP000642920">
    <property type="component" value="Unassembled WGS sequence"/>
</dbReference>
<gene>
    <name evidence="2" type="ORF">JKP34_12765</name>
</gene>
<comment type="caution">
    <text evidence="2">The sequence shown here is derived from an EMBL/GenBank/DDBJ whole genome shotgun (WGS) entry which is preliminary data.</text>
</comment>
<evidence type="ECO:0000313" key="3">
    <source>
        <dbReference type="Proteomes" id="UP000642920"/>
    </source>
</evidence>
<sequence>MKKNLIIILMLCMSCPLNAQKVSYKVLEADVDVHKGFVGLGGAMFLGGATVLGISADARAQYDLDQLPLTLWFQGHRELVGVGHIEREGVSYTAKPMELNLGVMYPLIAGEKENGKVKIVLESSYGVSGGYARSYNRSFKAKGEVKTDILAKAGLYSYSSGIASNAGLTLGICRRKREHTKIEYNNYIYDTHYDKQLYLDLIFAPINNLADEKDDAPNQQDSELKASVLGARIGFQQIFYGTRSINYEVSMRPYSNFYLITLAARFTFGLAL</sequence>
<evidence type="ECO:0000256" key="1">
    <source>
        <dbReference type="SAM" id="SignalP"/>
    </source>
</evidence>
<protein>
    <recommendedName>
        <fullName evidence="4">Outer membrane protein beta-barrel domain-containing protein</fullName>
    </recommendedName>
</protein>
<accession>A0A937DKD6</accession>
<keyword evidence="3" id="KW-1185">Reference proteome</keyword>
<feature type="signal peptide" evidence="1">
    <location>
        <begin position="1"/>
        <end position="19"/>
    </location>
</feature>
<name>A0A937DKD6_9BACT</name>
<proteinExistence type="predicted"/>
<evidence type="ECO:0000313" key="2">
    <source>
        <dbReference type="EMBL" id="MBL0766131.1"/>
    </source>
</evidence>
<feature type="chain" id="PRO_5037438353" description="Outer membrane protein beta-barrel domain-containing protein" evidence="1">
    <location>
        <begin position="20"/>
        <end position="272"/>
    </location>
</feature>
<dbReference type="RefSeq" id="WP_201922049.1">
    <property type="nucleotide sequence ID" value="NZ_JAERQG010000003.1"/>
</dbReference>
<dbReference type="AlphaFoldDB" id="A0A937DKD6"/>
<evidence type="ECO:0008006" key="4">
    <source>
        <dbReference type="Google" id="ProtNLM"/>
    </source>
</evidence>
<dbReference type="EMBL" id="JAERQG010000003">
    <property type="protein sequence ID" value="MBL0766131.1"/>
    <property type="molecule type" value="Genomic_DNA"/>
</dbReference>
<reference evidence="2" key="1">
    <citation type="submission" date="2021-01" db="EMBL/GenBank/DDBJ databases">
        <title>Marivirga sp. nov., isolated from intertidal surface sediments.</title>
        <authorList>
            <person name="Zhang M."/>
        </authorList>
    </citation>
    <scope>NUCLEOTIDE SEQUENCE</scope>
    <source>
        <strain evidence="2">SM1354</strain>
    </source>
</reference>